<keyword evidence="3" id="KW-1185">Reference proteome</keyword>
<sequence>MAPFANVPSNGAWVFGIGSVRSGLAIHAHRPDCTEDGMGKNREYRIEDVGDVHDDFDEQDEHGEYGDNNIVVRQAVKDQVSFTQAPSNPVADTMEDHIQVTPHQRCPWNRPVVGVGVEYLIRVGIEAILVSVPPQQRPVQIRSCDAKECKRSDSAGELKKEEPEKDIRKPPFLADQQHRECGAGVSATRAQAI</sequence>
<organism evidence="2 3">
    <name type="scientific">Trichoglossum hirsutum</name>
    <dbReference type="NCBI Taxonomy" id="265104"/>
    <lineage>
        <taxon>Eukaryota</taxon>
        <taxon>Fungi</taxon>
        <taxon>Dikarya</taxon>
        <taxon>Ascomycota</taxon>
        <taxon>Pezizomycotina</taxon>
        <taxon>Geoglossomycetes</taxon>
        <taxon>Geoglossales</taxon>
        <taxon>Geoglossaceae</taxon>
        <taxon>Trichoglossum</taxon>
    </lineage>
</organism>
<dbReference type="AlphaFoldDB" id="A0A9P8LD94"/>
<accession>A0A9P8LD94</accession>
<name>A0A9P8LD94_9PEZI</name>
<feature type="region of interest" description="Disordered" evidence="1">
    <location>
        <begin position="150"/>
        <end position="193"/>
    </location>
</feature>
<protein>
    <submittedName>
        <fullName evidence="2">Uncharacterized protein</fullName>
    </submittedName>
</protein>
<comment type="caution">
    <text evidence="2">The sequence shown here is derived from an EMBL/GenBank/DDBJ whole genome shotgun (WGS) entry which is preliminary data.</text>
</comment>
<evidence type="ECO:0000313" key="3">
    <source>
        <dbReference type="Proteomes" id="UP000750711"/>
    </source>
</evidence>
<proteinExistence type="predicted"/>
<evidence type="ECO:0000313" key="2">
    <source>
        <dbReference type="EMBL" id="KAH0561938.1"/>
    </source>
</evidence>
<reference evidence="2" key="1">
    <citation type="submission" date="2021-03" db="EMBL/GenBank/DDBJ databases">
        <title>Comparative genomics and phylogenomic investigation of the class Geoglossomycetes provide insights into ecological specialization and systematics.</title>
        <authorList>
            <person name="Melie T."/>
            <person name="Pirro S."/>
            <person name="Miller A.N."/>
            <person name="Quandt A."/>
        </authorList>
    </citation>
    <scope>NUCLEOTIDE SEQUENCE</scope>
    <source>
        <strain evidence="2">CAQ_001_2017</strain>
    </source>
</reference>
<feature type="compositionally biased region" description="Basic and acidic residues" evidence="1">
    <location>
        <begin position="150"/>
        <end position="169"/>
    </location>
</feature>
<evidence type="ECO:0000256" key="1">
    <source>
        <dbReference type="SAM" id="MobiDB-lite"/>
    </source>
</evidence>
<dbReference type="EMBL" id="JAGHQM010000447">
    <property type="protein sequence ID" value="KAH0561938.1"/>
    <property type="molecule type" value="Genomic_DNA"/>
</dbReference>
<gene>
    <name evidence="2" type="ORF">GP486_003356</name>
</gene>
<dbReference type="Proteomes" id="UP000750711">
    <property type="component" value="Unassembled WGS sequence"/>
</dbReference>